<comment type="caution">
    <text evidence="2">The sequence shown here is derived from an EMBL/GenBank/DDBJ whole genome shotgun (WGS) entry which is preliminary data.</text>
</comment>
<dbReference type="EMBL" id="JAESIY010000007">
    <property type="protein sequence ID" value="MBL3657148.1"/>
    <property type="molecule type" value="Genomic_DNA"/>
</dbReference>
<evidence type="ECO:0000313" key="3">
    <source>
        <dbReference type="Proteomes" id="UP000659388"/>
    </source>
</evidence>
<dbReference type="InterPro" id="IPR001130">
    <property type="entry name" value="TatD-like"/>
</dbReference>
<dbReference type="GO" id="GO:0016788">
    <property type="term" value="F:hydrolase activity, acting on ester bonds"/>
    <property type="evidence" value="ECO:0007669"/>
    <property type="project" value="InterPro"/>
</dbReference>
<feature type="binding site" evidence="1">
    <location>
        <position position="114"/>
    </location>
    <ligand>
        <name>a divalent metal cation</name>
        <dbReference type="ChEBI" id="CHEBI:60240"/>
        <label>2</label>
    </ligand>
</feature>
<dbReference type="AlphaFoldDB" id="A0A937FAR3"/>
<proteinExistence type="predicted"/>
<accession>A0A937FAR3</accession>
<dbReference type="PANTHER" id="PTHR46124:SF2">
    <property type="entry name" value="D-AMINOACYL-TRNA DEACYLASE"/>
    <property type="match status" value="1"/>
</dbReference>
<dbReference type="GO" id="GO:0046872">
    <property type="term" value="F:metal ion binding"/>
    <property type="evidence" value="ECO:0007669"/>
    <property type="project" value="UniProtKB-KW"/>
</dbReference>
<dbReference type="RefSeq" id="WP_202244941.1">
    <property type="nucleotide sequence ID" value="NZ_JAESIY010000007.1"/>
</dbReference>
<organism evidence="2 3">
    <name type="scientific">Fulvivirga sediminis</name>
    <dbReference type="NCBI Taxonomy" id="2803949"/>
    <lineage>
        <taxon>Bacteria</taxon>
        <taxon>Pseudomonadati</taxon>
        <taxon>Bacteroidota</taxon>
        <taxon>Cytophagia</taxon>
        <taxon>Cytophagales</taxon>
        <taxon>Fulvivirgaceae</taxon>
        <taxon>Fulvivirga</taxon>
    </lineage>
</organism>
<dbReference type="Pfam" id="PF01026">
    <property type="entry name" value="TatD_DNase"/>
    <property type="match status" value="1"/>
</dbReference>
<keyword evidence="2" id="KW-0378">Hydrolase</keyword>
<dbReference type="Proteomes" id="UP000659388">
    <property type="component" value="Unassembled WGS sequence"/>
</dbReference>
<gene>
    <name evidence="2" type="ORF">JL102_13455</name>
</gene>
<name>A0A937FAR3_9BACT</name>
<keyword evidence="1" id="KW-0479">Metal-binding</keyword>
<dbReference type="InterPro" id="IPR032466">
    <property type="entry name" value="Metal_Hydrolase"/>
</dbReference>
<feature type="binding site" evidence="1">
    <location>
        <position position="79"/>
    </location>
    <ligand>
        <name>a divalent metal cation</name>
        <dbReference type="ChEBI" id="CHEBI:60240"/>
        <label>1</label>
    </ligand>
</feature>
<dbReference type="PIRSF" id="PIRSF005902">
    <property type="entry name" value="DNase_TatD"/>
    <property type="match status" value="1"/>
</dbReference>
<feature type="binding site" evidence="1">
    <location>
        <position position="138"/>
    </location>
    <ligand>
        <name>a divalent metal cation</name>
        <dbReference type="ChEBI" id="CHEBI:60240"/>
        <label>2</label>
    </ligand>
</feature>
<dbReference type="SUPFAM" id="SSF51556">
    <property type="entry name" value="Metallo-dependent hydrolases"/>
    <property type="match status" value="1"/>
</dbReference>
<dbReference type="PANTHER" id="PTHR46124">
    <property type="entry name" value="D-AMINOACYL-TRNA DEACYLASE"/>
    <property type="match status" value="1"/>
</dbReference>
<evidence type="ECO:0000256" key="1">
    <source>
        <dbReference type="PIRSR" id="PIRSR005902-1"/>
    </source>
</evidence>
<evidence type="ECO:0000313" key="2">
    <source>
        <dbReference type="EMBL" id="MBL3657148.1"/>
    </source>
</evidence>
<reference evidence="2" key="1">
    <citation type="submission" date="2021-01" db="EMBL/GenBank/DDBJ databases">
        <title>Fulvivirga kasyanovii gen. nov., sp nov., a novel member of the phylum Bacteroidetes isolated from seawater in a mussel farm.</title>
        <authorList>
            <person name="Zhao L.-H."/>
            <person name="Wang Z.-J."/>
        </authorList>
    </citation>
    <scope>NUCLEOTIDE SEQUENCE</scope>
    <source>
        <strain evidence="2">2943</strain>
    </source>
</reference>
<feature type="binding site" evidence="1">
    <location>
        <position position="185"/>
    </location>
    <ligand>
        <name>a divalent metal cation</name>
        <dbReference type="ChEBI" id="CHEBI:60240"/>
        <label>1</label>
    </ligand>
</feature>
<protein>
    <submittedName>
        <fullName evidence="2">TatD family hydrolase</fullName>
    </submittedName>
</protein>
<sequence length="224" mass="26376">MNDSIFTSEHYLDFHTHSMRHVDEEDVMEIVSIHPGKDREKKYYTVGMHPWWTERPIDELQKQELKQWLRDERCLAMGEMGLDNLKGPDMTKQMDILRSQLALAQELNKAVIIHCVRAYDQLIHIKKEFPKIKKWCVHGYGRHAILAQQLIDQGFYLSIMPTVKPERYESLFHELPHGKLFLETDSMPNVSIKNVYSQLSKITGIDEIDLCRQMNSNAKEFFSK</sequence>
<keyword evidence="3" id="KW-1185">Reference proteome</keyword>
<dbReference type="Gene3D" id="3.20.20.140">
    <property type="entry name" value="Metal-dependent hydrolases"/>
    <property type="match status" value="1"/>
</dbReference>